<gene>
    <name evidence="2" type="ORF">PhCBS80983_g02684</name>
</gene>
<dbReference type="Gene3D" id="2.160.20.10">
    <property type="entry name" value="Single-stranded right-handed beta-helix, Pectin lyase-like"/>
    <property type="match status" value="1"/>
</dbReference>
<feature type="domain" description="Right handed beta helix" evidence="1">
    <location>
        <begin position="1"/>
        <end position="62"/>
    </location>
</feature>
<dbReference type="InterPro" id="IPR012334">
    <property type="entry name" value="Pectin_lyas_fold"/>
</dbReference>
<evidence type="ECO:0000259" key="1">
    <source>
        <dbReference type="Pfam" id="PF13229"/>
    </source>
</evidence>
<dbReference type="Proteomes" id="UP000318582">
    <property type="component" value="Unassembled WGS sequence"/>
</dbReference>
<dbReference type="AlphaFoldDB" id="A0A507E514"/>
<name>A0A507E514_9FUNG</name>
<reference evidence="2 3" key="1">
    <citation type="journal article" date="2019" name="Sci. Rep.">
        <title>Comparative genomics of chytrid fungi reveal insights into the obligate biotrophic and pathogenic lifestyle of Synchytrium endobioticum.</title>
        <authorList>
            <person name="van de Vossenberg B.T.L.H."/>
            <person name="Warris S."/>
            <person name="Nguyen H.D.T."/>
            <person name="van Gent-Pelzer M.P.E."/>
            <person name="Joly D.L."/>
            <person name="van de Geest H.C."/>
            <person name="Bonants P.J.M."/>
            <person name="Smith D.S."/>
            <person name="Levesque C.A."/>
            <person name="van der Lee T.A.J."/>
        </authorList>
    </citation>
    <scope>NUCLEOTIDE SEQUENCE [LARGE SCALE GENOMIC DNA]</scope>
    <source>
        <strain evidence="2 3">CBS 809.83</strain>
    </source>
</reference>
<dbReference type="SUPFAM" id="SSF51126">
    <property type="entry name" value="Pectin lyase-like"/>
    <property type="match status" value="1"/>
</dbReference>
<evidence type="ECO:0000313" key="2">
    <source>
        <dbReference type="EMBL" id="TPX59169.1"/>
    </source>
</evidence>
<accession>A0A507E514</accession>
<proteinExistence type="predicted"/>
<dbReference type="EMBL" id="QEAQ01000028">
    <property type="protein sequence ID" value="TPX59169.1"/>
    <property type="molecule type" value="Genomic_DNA"/>
</dbReference>
<sequence>MEKCTVTECIKAAVEVMGQDSTAQLTNCSFTRCQRQAVVGYNSANRLEMVRCKVTSSGKFGMYSCLLLSNRVTMLRNCKFDRNHSEAIVMQGSAESDHSPFLSMDGCALTKNSGAASGINFLAVAVGKKVILRDNRIERNGLGRDSDVVAVKGLEGRIVITGTNNVPEKTAILELSGDLLRYYESCTSVEM</sequence>
<keyword evidence="3" id="KW-1185">Reference proteome</keyword>
<dbReference type="Pfam" id="PF13229">
    <property type="entry name" value="Beta_helix"/>
    <property type="match status" value="1"/>
</dbReference>
<comment type="caution">
    <text evidence="2">The sequence shown here is derived from an EMBL/GenBank/DDBJ whole genome shotgun (WGS) entry which is preliminary data.</text>
</comment>
<protein>
    <recommendedName>
        <fullName evidence="1">Right handed beta helix domain-containing protein</fullName>
    </recommendedName>
</protein>
<organism evidence="2 3">
    <name type="scientific">Powellomyces hirtus</name>
    <dbReference type="NCBI Taxonomy" id="109895"/>
    <lineage>
        <taxon>Eukaryota</taxon>
        <taxon>Fungi</taxon>
        <taxon>Fungi incertae sedis</taxon>
        <taxon>Chytridiomycota</taxon>
        <taxon>Chytridiomycota incertae sedis</taxon>
        <taxon>Chytridiomycetes</taxon>
        <taxon>Spizellomycetales</taxon>
        <taxon>Powellomycetaceae</taxon>
        <taxon>Powellomyces</taxon>
    </lineage>
</organism>
<evidence type="ECO:0000313" key="3">
    <source>
        <dbReference type="Proteomes" id="UP000318582"/>
    </source>
</evidence>
<dbReference type="InterPro" id="IPR039448">
    <property type="entry name" value="Beta_helix"/>
</dbReference>
<dbReference type="InterPro" id="IPR011050">
    <property type="entry name" value="Pectin_lyase_fold/virulence"/>
</dbReference>